<comment type="similarity">
    <text evidence="1">Belongs to the shaker potassium channel beta subunit family.</text>
</comment>
<protein>
    <submittedName>
        <fullName evidence="5">Aldo/keto reductase</fullName>
    </submittedName>
</protein>
<organism evidence="5 6">
    <name type="scientific">Bordetella genomosp. 1</name>
    <dbReference type="NCBI Taxonomy" id="1395607"/>
    <lineage>
        <taxon>Bacteria</taxon>
        <taxon>Pseudomonadati</taxon>
        <taxon>Pseudomonadota</taxon>
        <taxon>Betaproteobacteria</taxon>
        <taxon>Burkholderiales</taxon>
        <taxon>Alcaligenaceae</taxon>
        <taxon>Bordetella</taxon>
    </lineage>
</organism>
<keyword evidence="2" id="KW-0521">NADP</keyword>
<evidence type="ECO:0000259" key="4">
    <source>
        <dbReference type="Pfam" id="PF00248"/>
    </source>
</evidence>
<dbReference type="PANTHER" id="PTHR43150:SF2">
    <property type="entry name" value="HYPERKINETIC, ISOFORM M"/>
    <property type="match status" value="1"/>
</dbReference>
<dbReference type="InterPro" id="IPR023210">
    <property type="entry name" value="NADP_OxRdtase_dom"/>
</dbReference>
<dbReference type="InterPro" id="IPR005399">
    <property type="entry name" value="K_chnl_volt-dep_bsu_KCNAB-rel"/>
</dbReference>
<dbReference type="EMBL" id="NEVL01000002">
    <property type="protein sequence ID" value="OZI39131.1"/>
    <property type="molecule type" value="Genomic_DNA"/>
</dbReference>
<evidence type="ECO:0000256" key="3">
    <source>
        <dbReference type="ARBA" id="ARBA00023002"/>
    </source>
</evidence>
<feature type="domain" description="NADP-dependent oxidoreductase" evidence="4">
    <location>
        <begin position="16"/>
        <end position="326"/>
    </location>
</feature>
<dbReference type="SUPFAM" id="SSF51430">
    <property type="entry name" value="NAD(P)-linked oxidoreductase"/>
    <property type="match status" value="1"/>
</dbReference>
<evidence type="ECO:0000256" key="1">
    <source>
        <dbReference type="ARBA" id="ARBA00006515"/>
    </source>
</evidence>
<dbReference type="RefSeq" id="WP_094825505.1">
    <property type="nucleotide sequence ID" value="NZ_NEVL01000002.1"/>
</dbReference>
<sequence length="335" mass="37086">MEYRRLGHAGLKLSALSFGSWITFGTSLRDRGARDLLAQAYDHGINFFDSAEVYLGGEAERMLGRAIKTLGWPRDAYCISSKVLFGTGDKHDPARASRPTQQGLSRKHIVEACDQALARFGVDYLDIYLCHRPDPDMSIAEIAWTMHTLVQQGKILYWGTSEWPAVDVEALIRFADRHHLVPPQLEQPQYNLYHRERVEQEYRALTEQHGLGLTTWSPLASGVLAGRHDDGVAAGSRMNTEGFGWLRDFVFEGSEADMIAASRRLQPIADELGASRAQLAIAWALRNPQVTSVILGASSSAQLADNLGALDVLGKLDEEQVQRIERAFGASAAPR</sequence>
<dbReference type="OrthoDB" id="5488419at2"/>
<name>A0A261SPX8_9BORD</name>
<dbReference type="PRINTS" id="PR01577">
    <property type="entry name" value="KCNABCHANNEL"/>
</dbReference>
<dbReference type="Pfam" id="PF00248">
    <property type="entry name" value="Aldo_ket_red"/>
    <property type="match status" value="1"/>
</dbReference>
<dbReference type="AlphaFoldDB" id="A0A261SPX8"/>
<dbReference type="Proteomes" id="UP000217005">
    <property type="component" value="Unassembled WGS sequence"/>
</dbReference>
<evidence type="ECO:0000313" key="5">
    <source>
        <dbReference type="EMBL" id="OZI39131.1"/>
    </source>
</evidence>
<gene>
    <name evidence="5" type="ORF">CEG14_06275</name>
</gene>
<proteinExistence type="inferred from homology"/>
<dbReference type="Gene3D" id="3.20.20.100">
    <property type="entry name" value="NADP-dependent oxidoreductase domain"/>
    <property type="match status" value="1"/>
</dbReference>
<accession>A0A261SPX8</accession>
<dbReference type="InterPro" id="IPR036812">
    <property type="entry name" value="NAD(P)_OxRdtase_dom_sf"/>
</dbReference>
<keyword evidence="3" id="KW-0560">Oxidoreductase</keyword>
<evidence type="ECO:0000256" key="2">
    <source>
        <dbReference type="ARBA" id="ARBA00022857"/>
    </source>
</evidence>
<dbReference type="PANTHER" id="PTHR43150">
    <property type="entry name" value="HYPERKINETIC, ISOFORM M"/>
    <property type="match status" value="1"/>
</dbReference>
<evidence type="ECO:0000313" key="6">
    <source>
        <dbReference type="Proteomes" id="UP000217005"/>
    </source>
</evidence>
<dbReference type="GO" id="GO:0016491">
    <property type="term" value="F:oxidoreductase activity"/>
    <property type="evidence" value="ECO:0007669"/>
    <property type="project" value="UniProtKB-KW"/>
</dbReference>
<comment type="caution">
    <text evidence="5">The sequence shown here is derived from an EMBL/GenBank/DDBJ whole genome shotgun (WGS) entry which is preliminary data.</text>
</comment>
<reference evidence="5 6" key="1">
    <citation type="submission" date="2017-05" db="EMBL/GenBank/DDBJ databases">
        <title>Complete and WGS of Bordetella genogroups.</title>
        <authorList>
            <person name="Spilker T."/>
            <person name="LiPuma J."/>
        </authorList>
    </citation>
    <scope>NUCLEOTIDE SEQUENCE [LARGE SCALE GENOMIC DNA]</scope>
    <source>
        <strain evidence="5 6">AU17610</strain>
    </source>
</reference>